<dbReference type="AlphaFoldDB" id="A0A915HTL7"/>
<evidence type="ECO:0000259" key="3">
    <source>
        <dbReference type="SMART" id="SM00198"/>
    </source>
</evidence>
<proteinExistence type="predicted"/>
<feature type="compositionally biased region" description="Low complexity" evidence="1">
    <location>
        <begin position="268"/>
        <end position="293"/>
    </location>
</feature>
<reference evidence="5" key="1">
    <citation type="submission" date="2022-11" db="UniProtKB">
        <authorList>
            <consortium name="WormBaseParasite"/>
        </authorList>
    </citation>
    <scope>IDENTIFICATION</scope>
</reference>
<dbReference type="InterPro" id="IPR001283">
    <property type="entry name" value="CRISP-related"/>
</dbReference>
<feature type="compositionally biased region" description="Polar residues" evidence="1">
    <location>
        <begin position="246"/>
        <end position="267"/>
    </location>
</feature>
<dbReference type="Pfam" id="PF00188">
    <property type="entry name" value="CAP"/>
    <property type="match status" value="1"/>
</dbReference>
<dbReference type="InterPro" id="IPR035940">
    <property type="entry name" value="CAP_sf"/>
</dbReference>
<evidence type="ECO:0000313" key="4">
    <source>
        <dbReference type="Proteomes" id="UP000887565"/>
    </source>
</evidence>
<dbReference type="GO" id="GO:0005576">
    <property type="term" value="C:extracellular region"/>
    <property type="evidence" value="ECO:0007669"/>
    <property type="project" value="InterPro"/>
</dbReference>
<dbReference type="Gene3D" id="3.40.33.10">
    <property type="entry name" value="CAP"/>
    <property type="match status" value="1"/>
</dbReference>
<dbReference type="PANTHER" id="PTHR10334">
    <property type="entry name" value="CYSTEINE-RICH SECRETORY PROTEIN-RELATED"/>
    <property type="match status" value="1"/>
</dbReference>
<accession>A0A915HTL7</accession>
<feature type="chain" id="PRO_5037586346" evidence="2">
    <location>
        <begin position="22"/>
        <end position="429"/>
    </location>
</feature>
<dbReference type="PRINTS" id="PR00838">
    <property type="entry name" value="V5ALLERGEN"/>
</dbReference>
<sequence length="429" mass="45661">MTNAISSLAYILLYLITKISTQKSSMYQITDQIKNDILKWHNYYRDQVARGNVTGQPAGKIDKLEYDDDLAKFAYNYLDNSIKKNNGKCPTGHNPDHCFYHGSTVDAVGENIAWDAVMDVGRGVKNWFDEHTNYKYAKSPEGKIKPDMDVGHYTQVVAARSKKVGCAIAQDCDTFKMMLLCNYMPAGNMNGEYPYTDKDIAKNGSMDSCQMKENQKNNWDSASQSLKNGAASTGATSAGSRDSTAMSSTTPTRMLNSSPVSVTSLTASRTSSRMMQSGRSTSSSVTQSGASTSPPMMQPGALTSPSMTQSGASKSPPMTQSGASTSPSMTQSGASTSPPMTLSGASTSSLMMQSGTWTGSSTMQSRASTSVTEASVTASTNAVTGTPASTSPTLPVCPFAAQDAIDEMATEEPAMTTTVTSRPLGNIRD</sequence>
<dbReference type="InterPro" id="IPR002413">
    <property type="entry name" value="V5_allergen-like"/>
</dbReference>
<keyword evidence="4" id="KW-1185">Reference proteome</keyword>
<dbReference type="PROSITE" id="PS01010">
    <property type="entry name" value="CRISP_2"/>
    <property type="match status" value="1"/>
</dbReference>
<evidence type="ECO:0000313" key="5">
    <source>
        <dbReference type="WBParaSite" id="nRc.2.0.1.t05104-RA"/>
    </source>
</evidence>
<feature type="signal peptide" evidence="2">
    <location>
        <begin position="1"/>
        <end position="21"/>
    </location>
</feature>
<evidence type="ECO:0000256" key="2">
    <source>
        <dbReference type="SAM" id="SignalP"/>
    </source>
</evidence>
<feature type="compositionally biased region" description="Low complexity" evidence="1">
    <location>
        <begin position="229"/>
        <end position="245"/>
    </location>
</feature>
<protein>
    <submittedName>
        <fullName evidence="5">SCP domain-containing protein</fullName>
    </submittedName>
</protein>
<feature type="domain" description="SCP" evidence="3">
    <location>
        <begin position="32"/>
        <end position="191"/>
    </location>
</feature>
<evidence type="ECO:0000256" key="1">
    <source>
        <dbReference type="SAM" id="MobiDB-lite"/>
    </source>
</evidence>
<dbReference type="InterPro" id="IPR014044">
    <property type="entry name" value="CAP_dom"/>
</dbReference>
<feature type="region of interest" description="Disordered" evidence="1">
    <location>
        <begin position="410"/>
        <end position="429"/>
    </location>
</feature>
<feature type="compositionally biased region" description="Polar residues" evidence="1">
    <location>
        <begin position="210"/>
        <end position="227"/>
    </location>
</feature>
<dbReference type="PRINTS" id="PR00837">
    <property type="entry name" value="V5TPXLIKE"/>
</dbReference>
<dbReference type="SUPFAM" id="SSF55797">
    <property type="entry name" value="PR-1-like"/>
    <property type="match status" value="1"/>
</dbReference>
<dbReference type="Proteomes" id="UP000887565">
    <property type="component" value="Unplaced"/>
</dbReference>
<feature type="compositionally biased region" description="Polar residues" evidence="1">
    <location>
        <begin position="301"/>
        <end position="362"/>
    </location>
</feature>
<dbReference type="InterPro" id="IPR018244">
    <property type="entry name" value="Allrgn_V5/Tpx1_CS"/>
</dbReference>
<dbReference type="WBParaSite" id="nRc.2.0.1.t05104-RA">
    <property type="protein sequence ID" value="nRc.2.0.1.t05104-RA"/>
    <property type="gene ID" value="nRc.2.0.1.g05104"/>
</dbReference>
<dbReference type="CDD" id="cd05380">
    <property type="entry name" value="CAP_euk"/>
    <property type="match status" value="1"/>
</dbReference>
<name>A0A915HTL7_ROMCU</name>
<keyword evidence="2" id="KW-0732">Signal</keyword>
<dbReference type="OMA" id="AKCIWGH"/>
<feature type="compositionally biased region" description="Low complexity" evidence="1">
    <location>
        <begin position="411"/>
        <end position="420"/>
    </location>
</feature>
<feature type="region of interest" description="Disordered" evidence="1">
    <location>
        <begin position="210"/>
        <end position="362"/>
    </location>
</feature>
<organism evidence="4 5">
    <name type="scientific">Romanomermis culicivorax</name>
    <name type="common">Nematode worm</name>
    <dbReference type="NCBI Taxonomy" id="13658"/>
    <lineage>
        <taxon>Eukaryota</taxon>
        <taxon>Metazoa</taxon>
        <taxon>Ecdysozoa</taxon>
        <taxon>Nematoda</taxon>
        <taxon>Enoplea</taxon>
        <taxon>Dorylaimia</taxon>
        <taxon>Mermithida</taxon>
        <taxon>Mermithoidea</taxon>
        <taxon>Mermithidae</taxon>
        <taxon>Romanomermis</taxon>
    </lineage>
</organism>
<dbReference type="SMART" id="SM00198">
    <property type="entry name" value="SCP"/>
    <property type="match status" value="1"/>
</dbReference>